<proteinExistence type="predicted"/>
<dbReference type="Pfam" id="PF00168">
    <property type="entry name" value="C2"/>
    <property type="match status" value="1"/>
</dbReference>
<dbReference type="GO" id="GO:0051209">
    <property type="term" value="P:release of sequestered calcium ion into cytosol"/>
    <property type="evidence" value="ECO:0007669"/>
    <property type="project" value="TreeGrafter"/>
</dbReference>
<keyword evidence="12" id="KW-1185">Reference proteome</keyword>
<dbReference type="InterPro" id="IPR000909">
    <property type="entry name" value="PLipase_C_PInositol-sp_X_dom"/>
</dbReference>
<dbReference type="InterPro" id="IPR018247">
    <property type="entry name" value="EF_Hand_1_Ca_BS"/>
</dbReference>
<dbReference type="PANTHER" id="PTHR10336">
    <property type="entry name" value="PHOSPHOINOSITIDE-SPECIFIC PHOSPHOLIPASE C FAMILY PROTEIN"/>
    <property type="match status" value="1"/>
</dbReference>
<dbReference type="Gene3D" id="2.30.29.30">
    <property type="entry name" value="Pleckstrin-homology domain (PH domain)/Phosphotyrosine-binding domain (PTB)"/>
    <property type="match status" value="1"/>
</dbReference>
<dbReference type="PROSITE" id="PS00018">
    <property type="entry name" value="EF_HAND_1"/>
    <property type="match status" value="2"/>
</dbReference>
<dbReference type="CDD" id="cd00275">
    <property type="entry name" value="C2_PLC_like"/>
    <property type="match status" value="1"/>
</dbReference>
<evidence type="ECO:0000256" key="4">
    <source>
        <dbReference type="ARBA" id="ARBA00022963"/>
    </source>
</evidence>
<keyword evidence="2 7" id="KW-0378">Hydrolase</keyword>
<evidence type="ECO:0000256" key="5">
    <source>
        <dbReference type="ARBA" id="ARBA00023098"/>
    </source>
</evidence>
<dbReference type="Gene3D" id="1.10.238.10">
    <property type="entry name" value="EF-hand"/>
    <property type="match status" value="1"/>
</dbReference>
<evidence type="ECO:0000256" key="7">
    <source>
        <dbReference type="RuleBase" id="RU361133"/>
    </source>
</evidence>
<dbReference type="InterPro" id="IPR000008">
    <property type="entry name" value="C2_dom"/>
</dbReference>
<dbReference type="InterPro" id="IPR001711">
    <property type="entry name" value="PLipase_C_Pinositol-sp_Y"/>
</dbReference>
<dbReference type="AlphaFoldDB" id="A0A1V9ZY66"/>
<dbReference type="PROSITE" id="PS50004">
    <property type="entry name" value="C2"/>
    <property type="match status" value="1"/>
</dbReference>
<evidence type="ECO:0000256" key="1">
    <source>
        <dbReference type="ARBA" id="ARBA00012368"/>
    </source>
</evidence>
<evidence type="ECO:0000259" key="10">
    <source>
        <dbReference type="PROSITE" id="PS50222"/>
    </source>
</evidence>
<dbReference type="PRINTS" id="PR00390">
    <property type="entry name" value="PHPHLIPASEC"/>
</dbReference>
<evidence type="ECO:0000313" key="11">
    <source>
        <dbReference type="EMBL" id="OQS02909.1"/>
    </source>
</evidence>
<keyword evidence="3" id="KW-0106">Calcium</keyword>
<dbReference type="EC" id="3.1.4.11" evidence="1 7"/>
<dbReference type="SUPFAM" id="SSF51695">
    <property type="entry name" value="PLC-like phosphodiesterases"/>
    <property type="match status" value="1"/>
</dbReference>
<dbReference type="Proteomes" id="UP000243217">
    <property type="component" value="Unassembled WGS sequence"/>
</dbReference>
<dbReference type="PROSITE" id="PS50008">
    <property type="entry name" value="PIPLC_Y_DOMAIN"/>
    <property type="match status" value="1"/>
</dbReference>
<dbReference type="PROSITE" id="PS50007">
    <property type="entry name" value="PIPLC_X_DOMAIN"/>
    <property type="match status" value="1"/>
</dbReference>
<dbReference type="InterPro" id="IPR001192">
    <property type="entry name" value="PI-PLC_fam"/>
</dbReference>
<dbReference type="SUPFAM" id="SSF50729">
    <property type="entry name" value="PH domain-like"/>
    <property type="match status" value="1"/>
</dbReference>
<evidence type="ECO:0000256" key="2">
    <source>
        <dbReference type="ARBA" id="ARBA00022801"/>
    </source>
</evidence>
<dbReference type="SUPFAM" id="SSF49562">
    <property type="entry name" value="C2 domain (Calcium/lipid-binding domain, CaLB)"/>
    <property type="match status" value="1"/>
</dbReference>
<dbReference type="GO" id="GO:0016042">
    <property type="term" value="P:lipid catabolic process"/>
    <property type="evidence" value="ECO:0007669"/>
    <property type="project" value="UniProtKB-KW"/>
</dbReference>
<dbReference type="InterPro" id="IPR017946">
    <property type="entry name" value="PLC-like_Pdiesterase_TIM-brl"/>
</dbReference>
<dbReference type="PROSITE" id="PS50222">
    <property type="entry name" value="EF_HAND_2"/>
    <property type="match status" value="1"/>
</dbReference>
<accession>A0A1V9ZY66</accession>
<dbReference type="GO" id="GO:0048015">
    <property type="term" value="P:phosphatidylinositol-mediated signaling"/>
    <property type="evidence" value="ECO:0007669"/>
    <property type="project" value="TreeGrafter"/>
</dbReference>
<evidence type="ECO:0000256" key="3">
    <source>
        <dbReference type="ARBA" id="ARBA00022837"/>
    </source>
</evidence>
<dbReference type="GO" id="GO:0004435">
    <property type="term" value="F:phosphatidylinositol-4,5-bisphosphate phospholipase C activity"/>
    <property type="evidence" value="ECO:0007669"/>
    <property type="project" value="UniProtKB-EC"/>
</dbReference>
<dbReference type="CDD" id="cd15898">
    <property type="entry name" value="EFh_PI-PLC"/>
    <property type="match status" value="1"/>
</dbReference>
<dbReference type="CDD" id="cd08558">
    <property type="entry name" value="PI-PLCc_eukaryota"/>
    <property type="match status" value="1"/>
</dbReference>
<dbReference type="Gene3D" id="3.20.20.190">
    <property type="entry name" value="Phosphatidylinositol (PI) phosphodiesterase"/>
    <property type="match status" value="1"/>
</dbReference>
<keyword evidence="6" id="KW-0807">Transducer</keyword>
<dbReference type="InterPro" id="IPR035892">
    <property type="entry name" value="C2_domain_sf"/>
</dbReference>
<evidence type="ECO:0000259" key="8">
    <source>
        <dbReference type="PROSITE" id="PS50004"/>
    </source>
</evidence>
<dbReference type="SUPFAM" id="SSF47473">
    <property type="entry name" value="EF-hand"/>
    <property type="match status" value="1"/>
</dbReference>
<dbReference type="Pfam" id="PF00388">
    <property type="entry name" value="PI-PLC-X"/>
    <property type="match status" value="1"/>
</dbReference>
<name>A0A1V9ZY66_9STRA</name>
<keyword evidence="5 7" id="KW-0443">Lipid metabolism</keyword>
<dbReference type="GO" id="GO:0005509">
    <property type="term" value="F:calcium ion binding"/>
    <property type="evidence" value="ECO:0007669"/>
    <property type="project" value="InterPro"/>
</dbReference>
<feature type="domain" description="C2" evidence="8">
    <location>
        <begin position="575"/>
        <end position="704"/>
    </location>
</feature>
<sequence>MASPTKQKLEFCQQIAQDEPLLHGEVLRKCSRGGKILPRRYHVTRELMCLKWESTGTLSKLTNALTRNSSIIDIPAILRIQPGVTTARLHKLDAKQSLPRDLCFSIVLSFGKTIDILCTDSEQYDRWFKGLQSLVTRWRSARALDPEQIFLYQQWIHADANRDGKVNRSEIIKITHTLNHASSAKRAMLESFINADQNKDGELSFSEFCSFMNVVRHREEIDAIIQLYSPDQKAWIPQVWETFFLGQCHNPGEILALTNKYMTNGATDSYLDLCRYLTSPENAWFELEKIPLYQDMNLPLSNYFISTSHNTYLEGDQLQSNSSVHRYISVLLQSCRCVEIDIWDGDDGEPVVYHGHTLTTRIKFSDVIQAINAHAFDVSPFPLILSLENHCSEPQQVRMAAIMTSVFGDKIYTEEPLDHNLPSPNMLQHRILLKGKGNSLSSSSDDKSSESDEECEDKVVKKLSVAKELDSILFFKGKHFSSFEDSKQWPCNYMSSFSEGKVKKLCSSIDARLQYQRLHQDHVSRIYPSGVRIDSSNFNPLLGWSTGAQLVALNFQADDLYMRVNHGLFAQNGHSGYVLRPNSLRDEIGSYHRQALNLTIRVLSGQHLPKPEGAKRGEIIDPYVMVDVISESNTTRKTTPTVDNNGLNPVWNAIMSFDIGLEADLHFVVLTVMEKDYDLDDMIGFAALPLTMIREGYRTVPIYAADGTRAGPYEFATLFCHFTIVRPANT</sequence>
<organism evidence="11 12">
    <name type="scientific">Thraustotheca clavata</name>
    <dbReference type="NCBI Taxonomy" id="74557"/>
    <lineage>
        <taxon>Eukaryota</taxon>
        <taxon>Sar</taxon>
        <taxon>Stramenopiles</taxon>
        <taxon>Oomycota</taxon>
        <taxon>Saprolegniomycetes</taxon>
        <taxon>Saprolegniales</taxon>
        <taxon>Achlyaceae</taxon>
        <taxon>Thraustotheca</taxon>
    </lineage>
</organism>
<dbReference type="SMART" id="SM00054">
    <property type="entry name" value="EFh"/>
    <property type="match status" value="2"/>
</dbReference>
<dbReference type="OrthoDB" id="269822at2759"/>
<dbReference type="Gene3D" id="2.60.40.150">
    <property type="entry name" value="C2 domain"/>
    <property type="match status" value="1"/>
</dbReference>
<dbReference type="InterPro" id="IPR011992">
    <property type="entry name" value="EF-hand-dom_pair"/>
</dbReference>
<comment type="catalytic activity">
    <reaction evidence="7">
        <text>a 1,2-diacyl-sn-glycero-3-phospho-(1D-myo-inositol-4,5-bisphosphate) + H2O = 1D-myo-inositol 1,4,5-trisphosphate + a 1,2-diacyl-sn-glycerol + H(+)</text>
        <dbReference type="Rhea" id="RHEA:33179"/>
        <dbReference type="ChEBI" id="CHEBI:15377"/>
        <dbReference type="ChEBI" id="CHEBI:15378"/>
        <dbReference type="ChEBI" id="CHEBI:17815"/>
        <dbReference type="ChEBI" id="CHEBI:58456"/>
        <dbReference type="ChEBI" id="CHEBI:203600"/>
        <dbReference type="EC" id="3.1.4.11"/>
    </reaction>
</comment>
<evidence type="ECO:0000256" key="6">
    <source>
        <dbReference type="ARBA" id="ARBA00023224"/>
    </source>
</evidence>
<dbReference type="Pfam" id="PF00387">
    <property type="entry name" value="PI-PLC-Y"/>
    <property type="match status" value="1"/>
</dbReference>
<dbReference type="EMBL" id="JNBS01001058">
    <property type="protein sequence ID" value="OQS02909.1"/>
    <property type="molecule type" value="Genomic_DNA"/>
</dbReference>
<evidence type="ECO:0000313" key="12">
    <source>
        <dbReference type="Proteomes" id="UP000243217"/>
    </source>
</evidence>
<comment type="caution">
    <text evidence="11">The sequence shown here is derived from an EMBL/GenBank/DDBJ whole genome shotgun (WGS) entry which is preliminary data.</text>
</comment>
<dbReference type="SMART" id="SM00239">
    <property type="entry name" value="C2"/>
    <property type="match status" value="1"/>
</dbReference>
<reference evidence="11 12" key="1">
    <citation type="journal article" date="2014" name="Genome Biol. Evol.">
        <title>The secreted proteins of Achlya hypogyna and Thraustotheca clavata identify the ancestral oomycete secretome and reveal gene acquisitions by horizontal gene transfer.</title>
        <authorList>
            <person name="Misner I."/>
            <person name="Blouin N."/>
            <person name="Leonard G."/>
            <person name="Richards T.A."/>
            <person name="Lane C.E."/>
        </authorList>
    </citation>
    <scope>NUCLEOTIDE SEQUENCE [LARGE SCALE GENOMIC DNA]</scope>
    <source>
        <strain evidence="11 12">ATCC 34112</strain>
    </source>
</reference>
<dbReference type="SMART" id="SM00148">
    <property type="entry name" value="PLCXc"/>
    <property type="match status" value="1"/>
</dbReference>
<evidence type="ECO:0000259" key="9">
    <source>
        <dbReference type="PROSITE" id="PS50008"/>
    </source>
</evidence>
<protein>
    <recommendedName>
        <fullName evidence="1 7">Phosphoinositide phospholipase C</fullName>
        <ecNumber evidence="1 7">3.1.4.11</ecNumber>
    </recommendedName>
</protein>
<keyword evidence="4 7" id="KW-0442">Lipid degradation</keyword>
<feature type="domain" description="PI-PLC Y-box" evidence="9">
    <location>
        <begin position="472"/>
        <end position="585"/>
    </location>
</feature>
<dbReference type="SMART" id="SM00149">
    <property type="entry name" value="PLCYc"/>
    <property type="match status" value="1"/>
</dbReference>
<dbReference type="STRING" id="74557.A0A1V9ZY66"/>
<dbReference type="Pfam" id="PF13499">
    <property type="entry name" value="EF-hand_7"/>
    <property type="match status" value="1"/>
</dbReference>
<dbReference type="InterPro" id="IPR002048">
    <property type="entry name" value="EF_hand_dom"/>
</dbReference>
<gene>
    <name evidence="11" type="ORF">THRCLA_04769</name>
</gene>
<dbReference type="InterPro" id="IPR011993">
    <property type="entry name" value="PH-like_dom_sf"/>
</dbReference>
<feature type="domain" description="EF-hand" evidence="10">
    <location>
        <begin position="183"/>
        <end position="218"/>
    </location>
</feature>
<dbReference type="PANTHER" id="PTHR10336:SF36">
    <property type="entry name" value="1-PHOSPHATIDYLINOSITOL 4,5-BISPHOSPHATE PHOSPHODIESTERASE BETA-4"/>
    <property type="match status" value="1"/>
</dbReference>